<dbReference type="Proteomes" id="UP000242470">
    <property type="component" value="Unassembled WGS sequence"/>
</dbReference>
<dbReference type="EMBL" id="PZDI01000003">
    <property type="protein sequence ID" value="PTH19606.1"/>
    <property type="molecule type" value="Genomic_DNA"/>
</dbReference>
<dbReference type="PANTHER" id="PTHR48081">
    <property type="entry name" value="AB HYDROLASE SUPERFAMILY PROTEIN C4A8.06C"/>
    <property type="match status" value="1"/>
</dbReference>
<evidence type="ECO:0000313" key="6">
    <source>
        <dbReference type="Proteomes" id="UP000242470"/>
    </source>
</evidence>
<evidence type="ECO:0000313" key="3">
    <source>
        <dbReference type="EMBL" id="MDN4533604.1"/>
    </source>
</evidence>
<dbReference type="InterPro" id="IPR050300">
    <property type="entry name" value="GDXG_lipolytic_enzyme"/>
</dbReference>
<gene>
    <name evidence="5" type="ORF">BU607_01150</name>
    <name evidence="4" type="ORF">CD158_04735</name>
    <name evidence="3" type="ORF">QYH67_08525</name>
</gene>
<dbReference type="Proteomes" id="UP000242694">
    <property type="component" value="Unassembled WGS sequence"/>
</dbReference>
<protein>
    <submittedName>
        <fullName evidence="4">Alpha/beta hydrolase</fullName>
    </submittedName>
</protein>
<reference evidence="5 7" key="1">
    <citation type="journal article" date="2016" name="Front. Microbiol.">
        <title>Comprehensive Phylogenetic Analysis of Bovine Non-aureus Staphylococci Species Based on Whole-Genome Sequencing.</title>
        <authorList>
            <person name="Naushad S."/>
            <person name="Barkema H.W."/>
            <person name="Luby C."/>
            <person name="Condas L.A."/>
            <person name="Nobrega D.B."/>
            <person name="Carson D.A."/>
            <person name="De Buck J."/>
        </authorList>
    </citation>
    <scope>NUCLEOTIDE SEQUENCE [LARGE SCALE GENOMIC DNA]</scope>
    <source>
        <strain evidence="5 7">SNUC 993</strain>
    </source>
</reference>
<accession>A0AAP8PPX1</accession>
<proteinExistence type="predicted"/>
<keyword evidence="7" id="KW-1185">Reference proteome</keyword>
<evidence type="ECO:0000313" key="7">
    <source>
        <dbReference type="Proteomes" id="UP000242694"/>
    </source>
</evidence>
<reference evidence="4 6" key="2">
    <citation type="submission" date="2017-08" db="EMBL/GenBank/DDBJ databases">
        <title>Draft genome sequences of 64 type strains of genus Staph aureus.</title>
        <authorList>
            <person name="Cole K."/>
            <person name="Golubchik T."/>
            <person name="Russell J."/>
            <person name="Foster D."/>
            <person name="Llewelyn M."/>
            <person name="Wilson D."/>
            <person name="Crook D."/>
            <person name="Paul J."/>
        </authorList>
    </citation>
    <scope>NUCLEOTIDE SEQUENCE [LARGE SCALE GENOMIC DNA]</scope>
    <source>
        <strain evidence="4 6">NCTC 12101</strain>
    </source>
</reference>
<name>A0AAP8PPX1_9STAP</name>
<organism evidence="4 6">
    <name type="scientific">Staphylococcus auricularis</name>
    <dbReference type="NCBI Taxonomy" id="29379"/>
    <lineage>
        <taxon>Bacteria</taxon>
        <taxon>Bacillati</taxon>
        <taxon>Bacillota</taxon>
        <taxon>Bacilli</taxon>
        <taxon>Bacillales</taxon>
        <taxon>Staphylococcaceae</taxon>
        <taxon>Staphylococcus</taxon>
    </lineage>
</organism>
<dbReference type="AlphaFoldDB" id="A0AAP8PPX1"/>
<reference evidence="3" key="4">
    <citation type="submission" date="2023-07" db="EMBL/GenBank/DDBJ databases">
        <title>Evaluation of the beneficial properties of pineapple isolates.</title>
        <authorList>
            <person name="Adefiranye O."/>
        </authorList>
    </citation>
    <scope>NUCLEOTIDE SEQUENCE</scope>
    <source>
        <strain evidence="3">PAPLE_T1</strain>
    </source>
</reference>
<comment type="caution">
    <text evidence="4">The sequence shown here is derived from an EMBL/GenBank/DDBJ whole genome shotgun (WGS) entry which is preliminary data.</text>
</comment>
<evidence type="ECO:0000313" key="5">
    <source>
        <dbReference type="EMBL" id="PTH19606.1"/>
    </source>
</evidence>
<dbReference type="PANTHER" id="PTHR48081:SF8">
    <property type="entry name" value="ALPHA_BETA HYDROLASE FOLD-3 DOMAIN-CONTAINING PROTEIN-RELATED"/>
    <property type="match status" value="1"/>
</dbReference>
<keyword evidence="1 4" id="KW-0378">Hydrolase</keyword>
<evidence type="ECO:0000256" key="1">
    <source>
        <dbReference type="ARBA" id="ARBA00022801"/>
    </source>
</evidence>
<dbReference type="EMBL" id="PPQW01000021">
    <property type="protein sequence ID" value="PNZ68076.1"/>
    <property type="molecule type" value="Genomic_DNA"/>
</dbReference>
<sequence length="300" mass="34963">MREKLLGKFLDRYILPSRTMNFKDEQRFNTFVDKQATKNDKKHKQPESLNVKSNLEKEELDGMQVFRFNFRHSTAKKILYIHGGYNILQPSVFHWRFMDKLALSMLHEIVMPIYPKTPTYHVADTYEALNKIYQQLLSEVEHSEDIVLMGDGSGAALALSFTQQLVEQDQPLPRQLYLISPLLDATLSNELITTELKKQDILVNTHYTTKVMEIWADELSLDDPKVSPLNGHMIGLPPIFIFGGSREIYNPDMQVLADMLKAKSLDVQFFEYKKMIHNFPLFPIRESHKALNQILYYLNH</sequence>
<dbReference type="Proteomes" id="UP001171687">
    <property type="component" value="Unassembled WGS sequence"/>
</dbReference>
<evidence type="ECO:0000259" key="2">
    <source>
        <dbReference type="Pfam" id="PF07859"/>
    </source>
</evidence>
<dbReference type="RefSeq" id="WP_059107484.1">
    <property type="nucleotide sequence ID" value="NZ_AP024589.1"/>
</dbReference>
<dbReference type="Pfam" id="PF07859">
    <property type="entry name" value="Abhydrolase_3"/>
    <property type="match status" value="1"/>
</dbReference>
<reference evidence="5" key="3">
    <citation type="submission" date="2018-03" db="EMBL/GenBank/DDBJ databases">
        <authorList>
            <person name="Naushad S."/>
        </authorList>
    </citation>
    <scope>NUCLEOTIDE SEQUENCE</scope>
    <source>
        <strain evidence="5">SNUC 993</strain>
    </source>
</reference>
<dbReference type="GeneID" id="64981481"/>
<dbReference type="GO" id="GO:0016787">
    <property type="term" value="F:hydrolase activity"/>
    <property type="evidence" value="ECO:0007669"/>
    <property type="project" value="UniProtKB-KW"/>
</dbReference>
<dbReference type="Gene3D" id="3.40.50.1820">
    <property type="entry name" value="alpha/beta hydrolase"/>
    <property type="match status" value="1"/>
</dbReference>
<feature type="domain" description="Alpha/beta hydrolase fold-3" evidence="2">
    <location>
        <begin position="78"/>
        <end position="280"/>
    </location>
</feature>
<dbReference type="InterPro" id="IPR013094">
    <property type="entry name" value="AB_hydrolase_3"/>
</dbReference>
<dbReference type="SUPFAM" id="SSF53474">
    <property type="entry name" value="alpha/beta-Hydrolases"/>
    <property type="match status" value="1"/>
</dbReference>
<dbReference type="InterPro" id="IPR029058">
    <property type="entry name" value="AB_hydrolase_fold"/>
</dbReference>
<dbReference type="EMBL" id="JAUHQC010000011">
    <property type="protein sequence ID" value="MDN4533604.1"/>
    <property type="molecule type" value="Genomic_DNA"/>
</dbReference>
<evidence type="ECO:0000313" key="4">
    <source>
        <dbReference type="EMBL" id="PNZ68076.1"/>
    </source>
</evidence>